<dbReference type="EMBL" id="CAUYUJ010019527">
    <property type="protein sequence ID" value="CAK0891863.1"/>
    <property type="molecule type" value="Genomic_DNA"/>
</dbReference>
<evidence type="ECO:0000313" key="1">
    <source>
        <dbReference type="EMBL" id="CAK0891863.1"/>
    </source>
</evidence>
<accession>A0ABN9X2J6</accession>
<keyword evidence="2" id="KW-1185">Reference proteome</keyword>
<comment type="caution">
    <text evidence="1">The sequence shown here is derived from an EMBL/GenBank/DDBJ whole genome shotgun (WGS) entry which is preliminary data.</text>
</comment>
<gene>
    <name evidence="1" type="ORF">PCOR1329_LOCUS71670</name>
</gene>
<protein>
    <submittedName>
        <fullName evidence="1">Uncharacterized protein</fullName>
    </submittedName>
</protein>
<proteinExistence type="predicted"/>
<reference evidence="1" key="1">
    <citation type="submission" date="2023-10" db="EMBL/GenBank/DDBJ databases">
        <authorList>
            <person name="Chen Y."/>
            <person name="Shah S."/>
            <person name="Dougan E. K."/>
            <person name="Thang M."/>
            <person name="Chan C."/>
        </authorList>
    </citation>
    <scope>NUCLEOTIDE SEQUENCE [LARGE SCALE GENOMIC DNA]</scope>
</reference>
<evidence type="ECO:0000313" key="2">
    <source>
        <dbReference type="Proteomes" id="UP001189429"/>
    </source>
</evidence>
<dbReference type="Proteomes" id="UP001189429">
    <property type="component" value="Unassembled WGS sequence"/>
</dbReference>
<sequence length="387" mass="42726">MVVAARLRWVRRRLEANADVRIVIGSAQHAARSKIKILVGEVAQPSHLHKVMQSAVLSAIEELCSLHHAVDRGHLHTDGTSEIAIWVTAGGTVRLAMATIVEMGTVLVTKILVVETVMPVAAEGLTLGMGAQIRGDSTFRPYDGPIIGSDCVQYGWPLGDFINRFCVIVEGEFLGRVGLIHDVTENEFMIKLHYDETFMVFLARAVHECRDPSSTRVWEAMLLEKTVNGELPAGSASAVVAERYLVIWRDPGPRPGHEQLFELLLELAALAAGDPWTHVAVTNNFQGSPHRDEQDATCWQRVISLGDFVGGELCVEGPLEGHDGPLRRLYVVSTRNRLTRVDGRFPHFVRQREGDRFSLVYYCLDAGEFREPTRPLELPGDAAAGPD</sequence>
<organism evidence="1 2">
    <name type="scientific">Prorocentrum cordatum</name>
    <dbReference type="NCBI Taxonomy" id="2364126"/>
    <lineage>
        <taxon>Eukaryota</taxon>
        <taxon>Sar</taxon>
        <taxon>Alveolata</taxon>
        <taxon>Dinophyceae</taxon>
        <taxon>Prorocentrales</taxon>
        <taxon>Prorocentraceae</taxon>
        <taxon>Prorocentrum</taxon>
    </lineage>
</organism>
<name>A0ABN9X2J6_9DINO</name>